<feature type="domain" description="Peptidase A1" evidence="5">
    <location>
        <begin position="80"/>
        <end position="396"/>
    </location>
</feature>
<dbReference type="EMBL" id="CDHN01000001">
    <property type="protein sequence ID" value="CEJ80779.1"/>
    <property type="molecule type" value="Genomic_DNA"/>
</dbReference>
<accession>A0A0A1T614</accession>
<dbReference type="PANTHER" id="PTHR47966:SF65">
    <property type="entry name" value="ASPARTIC-TYPE ENDOPEPTIDASE"/>
    <property type="match status" value="1"/>
</dbReference>
<dbReference type="Pfam" id="PF00026">
    <property type="entry name" value="Asp"/>
    <property type="match status" value="1"/>
</dbReference>
<dbReference type="PRINTS" id="PR00792">
    <property type="entry name" value="PEPSIN"/>
</dbReference>
<organism evidence="6 7">
    <name type="scientific">[Torrubiella] hemipterigena</name>
    <dbReference type="NCBI Taxonomy" id="1531966"/>
    <lineage>
        <taxon>Eukaryota</taxon>
        <taxon>Fungi</taxon>
        <taxon>Dikarya</taxon>
        <taxon>Ascomycota</taxon>
        <taxon>Pezizomycotina</taxon>
        <taxon>Sordariomycetes</taxon>
        <taxon>Hypocreomycetidae</taxon>
        <taxon>Hypocreales</taxon>
        <taxon>Clavicipitaceae</taxon>
        <taxon>Clavicipitaceae incertae sedis</taxon>
        <taxon>'Torrubiella' clade</taxon>
    </lineage>
</organism>
<sequence length="672" mass="71340">MRFSLLSLAALPLAAQALEFLDDTLDILNDNVGDILDQNTFVEQDGLLKFPITVAKGAISKHHKRQATADLANRQTGFFYTIELIMGTPGRPVNVNFDTGSAELWVNPNCAKAQDPDYCRSFGLFGESSSFKDLEQNNTLKYGRGDANIEYGYDFVTVGSAKINQQVFGVAQDSSFHTTGILGAGPSLSGFDSPYPYVIDNLFKQNYIKSRTFSLDLRHIGSDRGAVVFGGMDTKKFSGRLEKRSIIPAAQSPDGQTRYWIYLDGITVTKDDGSETEIFNKPNGQAVFLDTGYTVSALPSVHFQKILKAFPSAKLDSHGQYTVDCSIVKSVKGSVNYKFGETVIKVPYSDFVWQQPDQGICILGVIEDDAEPVLGDTFLRAAYAVFDWDNEEIHIGKSADCGSSLIPIGSGRNAVPNVEGDCGKPEPALPLPHPIPEGPGAKGEKNKDSLNGTHPANATASSMPTHANATGKHPKATGFHNATTALPVVTSTIRETRVYTVTSCAPTITNCPVGHRTTQVVTRYTTFCPLANQTYPATTSTSRESCSQVTATIVLPKTIYCQKGDANCKPGQPVVTSCPATIQPITPGASATQIPGCTNCAAPSSTASAPVQPTNPAPAITSPPVLTTMETQAPVVPCTTCVVASQPPLTAGAGKFLPGAAAIAAAAIIAAL</sequence>
<gene>
    <name evidence="6" type="ORF">VHEMI00944</name>
</gene>
<feature type="signal peptide" evidence="4">
    <location>
        <begin position="1"/>
        <end position="17"/>
    </location>
</feature>
<name>A0A0A1T614_9HYPO</name>
<evidence type="ECO:0000256" key="3">
    <source>
        <dbReference type="SAM" id="MobiDB-lite"/>
    </source>
</evidence>
<comment type="similarity">
    <text evidence="1">Belongs to the peptidase A1 family.</text>
</comment>
<dbReference type="GO" id="GO:0004190">
    <property type="term" value="F:aspartic-type endopeptidase activity"/>
    <property type="evidence" value="ECO:0007669"/>
    <property type="project" value="InterPro"/>
</dbReference>
<evidence type="ECO:0000256" key="2">
    <source>
        <dbReference type="PIRSR" id="PIRSR601461-1"/>
    </source>
</evidence>
<feature type="active site" evidence="2">
    <location>
        <position position="98"/>
    </location>
</feature>
<dbReference type="InterPro" id="IPR001461">
    <property type="entry name" value="Aspartic_peptidase_A1"/>
</dbReference>
<dbReference type="OrthoDB" id="771136at2759"/>
<evidence type="ECO:0000256" key="1">
    <source>
        <dbReference type="ARBA" id="ARBA00007447"/>
    </source>
</evidence>
<dbReference type="Gene3D" id="2.40.70.10">
    <property type="entry name" value="Acid Proteases"/>
    <property type="match status" value="2"/>
</dbReference>
<dbReference type="Proteomes" id="UP000039046">
    <property type="component" value="Unassembled WGS sequence"/>
</dbReference>
<feature type="region of interest" description="Disordered" evidence="3">
    <location>
        <begin position="421"/>
        <end position="479"/>
    </location>
</feature>
<evidence type="ECO:0000256" key="4">
    <source>
        <dbReference type="SAM" id="SignalP"/>
    </source>
</evidence>
<dbReference type="STRING" id="1531966.A0A0A1T614"/>
<evidence type="ECO:0000313" key="6">
    <source>
        <dbReference type="EMBL" id="CEJ80779.1"/>
    </source>
</evidence>
<dbReference type="HOGENOM" id="CLU_013253_9_4_1"/>
<reference evidence="6 7" key="1">
    <citation type="journal article" date="2015" name="Genome Announc.">
        <title>Draft Genome Sequence and Gene Annotation of the Entomopathogenic Fungus Verticillium hemipterigenum.</title>
        <authorList>
            <person name="Horn F."/>
            <person name="Habel A."/>
            <person name="Scharf D.H."/>
            <person name="Dworschak J."/>
            <person name="Brakhage A.A."/>
            <person name="Guthke R."/>
            <person name="Hertweck C."/>
            <person name="Linde J."/>
        </authorList>
    </citation>
    <scope>NUCLEOTIDE SEQUENCE [LARGE SCALE GENOMIC DNA]</scope>
</reference>
<dbReference type="PROSITE" id="PS51767">
    <property type="entry name" value="PEPTIDASE_A1"/>
    <property type="match status" value="1"/>
</dbReference>
<feature type="compositionally biased region" description="Polar residues" evidence="3">
    <location>
        <begin position="449"/>
        <end position="468"/>
    </location>
</feature>
<proteinExistence type="inferred from homology"/>
<feature type="chain" id="PRO_5001979376" description="Peptidase A1 domain-containing protein" evidence="4">
    <location>
        <begin position="18"/>
        <end position="672"/>
    </location>
</feature>
<keyword evidence="4" id="KW-0732">Signal</keyword>
<dbReference type="SUPFAM" id="SSF50630">
    <property type="entry name" value="Acid proteases"/>
    <property type="match status" value="1"/>
</dbReference>
<keyword evidence="7" id="KW-1185">Reference proteome</keyword>
<evidence type="ECO:0000259" key="5">
    <source>
        <dbReference type="PROSITE" id="PS51767"/>
    </source>
</evidence>
<evidence type="ECO:0000313" key="7">
    <source>
        <dbReference type="Proteomes" id="UP000039046"/>
    </source>
</evidence>
<dbReference type="AlphaFoldDB" id="A0A0A1T614"/>
<protein>
    <recommendedName>
        <fullName evidence="5">Peptidase A1 domain-containing protein</fullName>
    </recommendedName>
</protein>
<feature type="compositionally biased region" description="Pro residues" evidence="3">
    <location>
        <begin position="427"/>
        <end position="437"/>
    </location>
</feature>
<dbReference type="InterPro" id="IPR033121">
    <property type="entry name" value="PEPTIDASE_A1"/>
</dbReference>
<dbReference type="GO" id="GO:0006508">
    <property type="term" value="P:proteolysis"/>
    <property type="evidence" value="ECO:0007669"/>
    <property type="project" value="InterPro"/>
</dbReference>
<feature type="active site" evidence="2">
    <location>
        <position position="290"/>
    </location>
</feature>
<dbReference type="InterPro" id="IPR021109">
    <property type="entry name" value="Peptidase_aspartic_dom_sf"/>
</dbReference>
<dbReference type="PANTHER" id="PTHR47966">
    <property type="entry name" value="BETA-SITE APP-CLEAVING ENZYME, ISOFORM A-RELATED"/>
    <property type="match status" value="1"/>
</dbReference>